<evidence type="ECO:0000259" key="1">
    <source>
        <dbReference type="Pfam" id="PF03358"/>
    </source>
</evidence>
<organism evidence="2">
    <name type="scientific">hydrothermal vent metagenome</name>
    <dbReference type="NCBI Taxonomy" id="652676"/>
    <lineage>
        <taxon>unclassified sequences</taxon>
        <taxon>metagenomes</taxon>
        <taxon>ecological metagenomes</taxon>
    </lineage>
</organism>
<proteinExistence type="predicted"/>
<dbReference type="PANTHER" id="PTHR30543">
    <property type="entry name" value="CHROMATE REDUCTASE"/>
    <property type="match status" value="1"/>
</dbReference>
<evidence type="ECO:0000313" key="2">
    <source>
        <dbReference type="EMBL" id="VAW32579.1"/>
    </source>
</evidence>
<name>A0A3B0V6U3_9ZZZZ</name>
<accession>A0A3B0V6U3</accession>
<dbReference type="InterPro" id="IPR050712">
    <property type="entry name" value="NAD(P)H-dep_reductase"/>
</dbReference>
<dbReference type="AlphaFoldDB" id="A0A3B0V6U3"/>
<gene>
    <name evidence="2" type="ORF">MNBD_CHLOROFLEXI01-1040</name>
</gene>
<dbReference type="EMBL" id="UOEU01000373">
    <property type="protein sequence ID" value="VAW32579.1"/>
    <property type="molecule type" value="Genomic_DNA"/>
</dbReference>
<dbReference type="InterPro" id="IPR005025">
    <property type="entry name" value="FMN_Rdtase-like_dom"/>
</dbReference>
<dbReference type="Gene3D" id="3.40.50.360">
    <property type="match status" value="1"/>
</dbReference>
<dbReference type="InterPro" id="IPR029039">
    <property type="entry name" value="Flavoprotein-like_sf"/>
</dbReference>
<dbReference type="PANTHER" id="PTHR30543:SF21">
    <property type="entry name" value="NAD(P)H-DEPENDENT FMN REDUCTASE LOT6"/>
    <property type="match status" value="1"/>
</dbReference>
<reference evidence="2" key="1">
    <citation type="submission" date="2018-06" db="EMBL/GenBank/DDBJ databases">
        <authorList>
            <person name="Zhirakovskaya E."/>
        </authorList>
    </citation>
    <scope>NUCLEOTIDE SEQUENCE</scope>
</reference>
<dbReference type="GO" id="GO:0010181">
    <property type="term" value="F:FMN binding"/>
    <property type="evidence" value="ECO:0007669"/>
    <property type="project" value="TreeGrafter"/>
</dbReference>
<dbReference type="GO" id="GO:0005829">
    <property type="term" value="C:cytosol"/>
    <property type="evidence" value="ECO:0007669"/>
    <property type="project" value="TreeGrafter"/>
</dbReference>
<dbReference type="GO" id="GO:0016491">
    <property type="term" value="F:oxidoreductase activity"/>
    <property type="evidence" value="ECO:0007669"/>
    <property type="project" value="InterPro"/>
</dbReference>
<sequence>MENIRILALSGSLRKISYNTAAIQALRELAPVHVEVVVYNTLGNLPLFNPDLEGEMIPAFESLKKAVGKSDGLIIASPEYAHGISGVLKNGLDWLVSGEEFVSMPIMLLNTSPRATHAQAALREVITTMSGNIVEKACVSIPLLGSGLNCEGILNHTEISASLASGLDEFCVAIKNLELNKRM</sequence>
<protein>
    <submittedName>
        <fullName evidence="2">NADPH:quinone oxidoreductase</fullName>
    </submittedName>
</protein>
<dbReference type="SUPFAM" id="SSF52218">
    <property type="entry name" value="Flavoproteins"/>
    <property type="match status" value="1"/>
</dbReference>
<feature type="domain" description="NADPH-dependent FMN reductase-like" evidence="1">
    <location>
        <begin position="5"/>
        <end position="141"/>
    </location>
</feature>
<dbReference type="Pfam" id="PF03358">
    <property type="entry name" value="FMN_red"/>
    <property type="match status" value="1"/>
</dbReference>